<gene>
    <name evidence="8 10 11" type="primary">LOC101735031</name>
    <name evidence="7" type="ORF">XENTR_v90030330mg</name>
</gene>
<dbReference type="GO" id="GO:0005829">
    <property type="term" value="C:cytosol"/>
    <property type="evidence" value="ECO:0000318"/>
    <property type="project" value="GO_Central"/>
</dbReference>
<keyword evidence="6" id="KW-1133">Transmembrane helix</keyword>
<comment type="similarity">
    <text evidence="1">Belongs to the class I-like SAM-binding methyltransferase superfamily. NNMT/PNMT/TEMT family.</text>
</comment>
<dbReference type="FunFam" id="3.40.50.150:FF:000198">
    <property type="entry name" value="Uncharacterized protein"/>
    <property type="match status" value="1"/>
</dbReference>
<dbReference type="Proteomes" id="UP000008143">
    <property type="component" value="Chromosome 8"/>
</dbReference>
<dbReference type="GeneID" id="101735031"/>
<evidence type="ECO:0000313" key="9">
    <source>
        <dbReference type="Proteomes" id="UP000008143"/>
    </source>
</evidence>
<dbReference type="OrthoDB" id="6491114at2759"/>
<evidence type="ECO:0000256" key="1">
    <source>
        <dbReference type="ARBA" id="ARBA00007996"/>
    </source>
</evidence>
<dbReference type="Xenbase" id="XB-GENE-29088235">
    <property type="gene designation" value="LOC101735031"/>
</dbReference>
<evidence type="ECO:0000256" key="4">
    <source>
        <dbReference type="ARBA" id="ARBA00022691"/>
    </source>
</evidence>
<dbReference type="AlphaFoldDB" id="A0A1B8Y774"/>
<evidence type="ECO:0000256" key="6">
    <source>
        <dbReference type="SAM" id="Phobius"/>
    </source>
</evidence>
<sequence>MASTQCKHYHDEEFDPCILFETYLKDPSKEQVIDYPVKVFRDILSSGIVKGDTLIELSVTSAAVFSLVAADYFDNIVLIQSCESNEQEARKWLNKEHGAMDHSHLTDFVCGLKGECTGYEQHEEKTRRAIKQIVRWDITKDNPLGDVVLPQADCVLSVGYLDAASKDHEMYLKLLKQMSSLVKIGGHLILFSGFNMTFFMIGQHKFSTLTYDEPFVRKALASNGFIIERSGKVKSQRTNKGMDYEYVAYFVSRKDREV</sequence>
<accession>A0A1B8Y774</accession>
<reference evidence="7 8" key="2">
    <citation type="journal article" date="2010" name="Science">
        <title>The genome of the Western clawed frog Xenopus tropicalis.</title>
        <authorList>
            <person name="Hellsten U."/>
            <person name="Harland R.M."/>
            <person name="Gilchrist M.J."/>
            <person name="Hendrix D."/>
            <person name="Jurka J."/>
            <person name="Kapitonov V."/>
            <person name="Ovcharenko I."/>
            <person name="Putnam N.H."/>
            <person name="Shu S."/>
            <person name="Taher L."/>
            <person name="Blitz I.L."/>
            <person name="Blumberg B."/>
            <person name="Dichmann D.S."/>
            <person name="Dubchak I."/>
            <person name="Amaya E."/>
            <person name="Detter J.C."/>
            <person name="Fletcher R."/>
            <person name="Gerhard D.S."/>
            <person name="Goodstein D."/>
            <person name="Graves T."/>
            <person name="Grigoriev I.V."/>
            <person name="Grimwood J."/>
            <person name="Kawashima T."/>
            <person name="Lindquist E."/>
            <person name="Lucas S.M."/>
            <person name="Mead P.E."/>
            <person name="Mitros T."/>
            <person name="Ogino H."/>
            <person name="Ohta Y."/>
            <person name="Poliakov A.V."/>
            <person name="Pollet N."/>
            <person name="Robert J."/>
            <person name="Salamov A."/>
            <person name="Sater A.K."/>
            <person name="Schmutz J."/>
            <person name="Terry A."/>
            <person name="Vize P.D."/>
            <person name="Warren W.C."/>
            <person name="Wells D."/>
            <person name="Wills A."/>
            <person name="Wilson R.K."/>
            <person name="Zimmerman L.B."/>
            <person name="Zorn A.M."/>
            <person name="Grainger R."/>
            <person name="Grammer T."/>
            <person name="Khokha M.K."/>
            <person name="Richardson P.M."/>
            <person name="Rokhsar D.S."/>
        </authorList>
    </citation>
    <scope>NUCLEOTIDE SEQUENCE [LARGE SCALE GENOMIC DNA]</scope>
    <source>
        <strain evidence="7 8">Nigerian</strain>
    </source>
</reference>
<keyword evidence="4 5" id="KW-0949">S-adenosyl-L-methionine</keyword>
<evidence type="ECO:0000313" key="8">
    <source>
        <dbReference type="Ensembl" id="ENSXETP00000103396"/>
    </source>
</evidence>
<dbReference type="Ensembl" id="ENSXETT00000123284">
    <property type="protein sequence ID" value="ENSXETP00000107578"/>
    <property type="gene ID" value="ENSXETG00000043137"/>
</dbReference>
<keyword evidence="3" id="KW-0808">Transferase</keyword>
<dbReference type="OMA" id="HESFRMI"/>
<feature type="binding site" evidence="5">
    <location>
        <position position="85"/>
    </location>
    <ligand>
        <name>S-adenosyl-L-methionine</name>
        <dbReference type="ChEBI" id="CHEBI:59789"/>
    </ligand>
</feature>
<dbReference type="SUPFAM" id="SSF53335">
    <property type="entry name" value="S-adenosyl-L-methionine-dependent methyltransferases"/>
    <property type="match status" value="1"/>
</dbReference>
<evidence type="ECO:0000313" key="11">
    <source>
        <dbReference type="Xenbase" id="XB-GENE-29088235"/>
    </source>
</evidence>
<dbReference type="Pfam" id="PF01234">
    <property type="entry name" value="NNMT_PNMT_TEMT"/>
    <property type="match status" value="1"/>
</dbReference>
<organism evidence="7">
    <name type="scientific">Xenopus tropicalis</name>
    <name type="common">Western clawed frog</name>
    <name type="synonym">Silurana tropicalis</name>
    <dbReference type="NCBI Taxonomy" id="8364"/>
    <lineage>
        <taxon>Eukaryota</taxon>
        <taxon>Metazoa</taxon>
        <taxon>Chordata</taxon>
        <taxon>Craniata</taxon>
        <taxon>Vertebrata</taxon>
        <taxon>Euteleostomi</taxon>
        <taxon>Amphibia</taxon>
        <taxon>Batrachia</taxon>
        <taxon>Anura</taxon>
        <taxon>Pipoidea</taxon>
        <taxon>Pipidae</taxon>
        <taxon>Xenopodinae</taxon>
        <taxon>Xenopus</taxon>
        <taxon>Silurana</taxon>
    </lineage>
</organism>
<name>A0A1B8Y774_XENTR</name>
<feature type="transmembrane region" description="Helical" evidence="6">
    <location>
        <begin position="180"/>
        <end position="201"/>
    </location>
</feature>
<dbReference type="GO" id="GO:0032259">
    <property type="term" value="P:methylation"/>
    <property type="evidence" value="ECO:0007669"/>
    <property type="project" value="UniProtKB-KW"/>
</dbReference>
<keyword evidence="9" id="KW-1185">Reference proteome</keyword>
<dbReference type="AGR" id="Xenbase:XB-GENE-29088235"/>
<reference evidence="7" key="3">
    <citation type="submission" date="2016-05" db="EMBL/GenBank/DDBJ databases">
        <title>WGS assembly of Xenopus tropicalis.</title>
        <authorList>
            <person name="Sessions A."/>
            <person name="Jenkins J."/>
            <person name="Mitros T."/>
            <person name="Lyons J.T."/>
            <person name="Dichmann D.S."/>
            <person name="Robert J."/>
            <person name="Harland R.M."/>
            <person name="Rokhsar D.S."/>
        </authorList>
    </citation>
    <scope>NUCLEOTIDE SEQUENCE</scope>
    <source>
        <strain evidence="7">Nigerian</strain>
    </source>
</reference>
<dbReference type="PANTHER" id="PTHR10867">
    <property type="entry name" value="NNMT/PNMT/TEMT FAMILY MEMBER"/>
    <property type="match status" value="1"/>
</dbReference>
<dbReference type="KEGG" id="xtr:101735031"/>
<dbReference type="GO" id="GO:0008170">
    <property type="term" value="F:N-methyltransferase activity"/>
    <property type="evidence" value="ECO:0000318"/>
    <property type="project" value="GO_Central"/>
</dbReference>
<dbReference type="RefSeq" id="XP_012825240.1">
    <property type="nucleotide sequence ID" value="XM_012969786.3"/>
</dbReference>
<evidence type="ECO:0000313" key="7">
    <source>
        <dbReference type="EMBL" id="OCA18841.1"/>
    </source>
</evidence>
<dbReference type="InterPro" id="IPR029063">
    <property type="entry name" value="SAM-dependent_MTases_sf"/>
</dbReference>
<dbReference type="PIRSF" id="PIRSF000384">
    <property type="entry name" value="PNMTase"/>
    <property type="match status" value="1"/>
</dbReference>
<protein>
    <submittedName>
        <fullName evidence="8 10">Nicotinamide N-methyltransferase</fullName>
    </submittedName>
</protein>
<dbReference type="GeneTree" id="ENSGT00390000011708"/>
<dbReference type="Ensembl" id="ENSXETT00000122336">
    <property type="protein sequence ID" value="ENSXETP00000104948"/>
    <property type="gene ID" value="ENSXETG00000043137"/>
</dbReference>
<reference evidence="10" key="5">
    <citation type="submission" date="2025-04" db="UniProtKB">
        <authorList>
            <consortium name="RefSeq"/>
        </authorList>
    </citation>
    <scope>IDENTIFICATION</scope>
    <source>
        <strain evidence="10">Nigerian</strain>
        <tissue evidence="10">Liver and blood</tissue>
    </source>
</reference>
<dbReference type="Gene3D" id="3.40.50.150">
    <property type="entry name" value="Vaccinia Virus protein VP39"/>
    <property type="match status" value="1"/>
</dbReference>
<proteinExistence type="inferred from homology"/>
<dbReference type="PROSITE" id="PS51681">
    <property type="entry name" value="SAM_MT_NNMT_PNMT_TEMT"/>
    <property type="match status" value="1"/>
</dbReference>
<reference evidence="8" key="4">
    <citation type="submission" date="2021-03" db="UniProtKB">
        <authorList>
            <consortium name="Ensembl"/>
        </authorList>
    </citation>
    <scope>IDENTIFICATION</scope>
</reference>
<evidence type="ECO:0000313" key="10">
    <source>
        <dbReference type="RefSeq" id="XP_012825240.1"/>
    </source>
</evidence>
<dbReference type="PANTHER" id="PTHR10867:SF42">
    <property type="entry name" value="INDOLETHYLAMINE N-METHYLTRANSFERASE"/>
    <property type="match status" value="1"/>
</dbReference>
<keyword evidence="2" id="KW-0489">Methyltransferase</keyword>
<evidence type="ECO:0000256" key="5">
    <source>
        <dbReference type="PIRSR" id="PIRSR000384-1"/>
    </source>
</evidence>
<dbReference type="InterPro" id="IPR000940">
    <property type="entry name" value="NNMT_TEMT_trans"/>
</dbReference>
<evidence type="ECO:0000256" key="2">
    <source>
        <dbReference type="ARBA" id="ARBA00022603"/>
    </source>
</evidence>
<keyword evidence="6" id="KW-0472">Membrane</keyword>
<reference evidence="7" key="1">
    <citation type="submission" date="2009-11" db="EMBL/GenBank/DDBJ databases">
        <authorList>
            <consortium name="US DOE Joint Genome Institute (JGI-PGF)"/>
            <person name="Ottilar R."/>
            <person name="Schmutz J."/>
            <person name="Salamov A."/>
            <person name="Cheng J.F."/>
            <person name="Lucas S."/>
            <person name="Pitluck S."/>
            <person name="Gundlach H."/>
            <person name="Guo Y."/>
            <person name="Haberer G."/>
            <person name="Nasrallah J."/>
            <person name="Mayer K.F.X."/>
            <person name="van de Peer Y."/>
            <person name="Weigel D."/>
            <person name="Grigoriev I.V."/>
        </authorList>
    </citation>
    <scope>NUCLEOTIDE SEQUENCE</scope>
    <source>
        <strain evidence="7">Nigerian</strain>
    </source>
</reference>
<dbReference type="EMBL" id="KV460400">
    <property type="protein sequence ID" value="OCA18841.1"/>
    <property type="molecule type" value="Genomic_DNA"/>
</dbReference>
<evidence type="ECO:0000256" key="3">
    <source>
        <dbReference type="ARBA" id="ARBA00022679"/>
    </source>
</evidence>
<dbReference type="Ensembl" id="ENSXETT00000118170">
    <property type="protein sequence ID" value="ENSXETP00000103396"/>
    <property type="gene ID" value="ENSXETG00000043137"/>
</dbReference>
<keyword evidence="6" id="KW-0812">Transmembrane</keyword>